<evidence type="ECO:0000256" key="11">
    <source>
        <dbReference type="SAM" id="Phobius"/>
    </source>
</evidence>
<feature type="compositionally biased region" description="Low complexity" evidence="10">
    <location>
        <begin position="182"/>
        <end position="201"/>
    </location>
</feature>
<reference evidence="12" key="2">
    <citation type="journal article" date="2024" name="Plant">
        <title>Genomic evolution and insights into agronomic trait innovations of Sesamum species.</title>
        <authorList>
            <person name="Miao H."/>
            <person name="Wang L."/>
            <person name="Qu L."/>
            <person name="Liu H."/>
            <person name="Sun Y."/>
            <person name="Le M."/>
            <person name="Wang Q."/>
            <person name="Wei S."/>
            <person name="Zheng Y."/>
            <person name="Lin W."/>
            <person name="Duan Y."/>
            <person name="Cao H."/>
            <person name="Xiong S."/>
            <person name="Wang X."/>
            <person name="Wei L."/>
            <person name="Li C."/>
            <person name="Ma Q."/>
            <person name="Ju M."/>
            <person name="Zhao R."/>
            <person name="Li G."/>
            <person name="Mu C."/>
            <person name="Tian Q."/>
            <person name="Mei H."/>
            <person name="Zhang T."/>
            <person name="Gao T."/>
            <person name="Zhang H."/>
        </authorList>
    </citation>
    <scope>NUCLEOTIDE SEQUENCE</scope>
    <source>
        <strain evidence="12">KEN1</strain>
    </source>
</reference>
<evidence type="ECO:0000313" key="12">
    <source>
        <dbReference type="EMBL" id="KAL0440534.1"/>
    </source>
</evidence>
<evidence type="ECO:0000256" key="1">
    <source>
        <dbReference type="ARBA" id="ARBA00004477"/>
    </source>
</evidence>
<dbReference type="InterPro" id="IPR045033">
    <property type="entry name" value="PILS1/3/4/5/7"/>
</dbReference>
<keyword evidence="2" id="KW-0813">Transport</keyword>
<feature type="transmembrane region" description="Helical" evidence="11">
    <location>
        <begin position="315"/>
        <end position="337"/>
    </location>
</feature>
<accession>A0AAW2WHG9</accession>
<protein>
    <submittedName>
        <fullName evidence="12">Protein PIN-LIKES 1</fullName>
    </submittedName>
</protein>
<dbReference type="Pfam" id="PF03547">
    <property type="entry name" value="Mem_trans"/>
    <property type="match status" value="1"/>
</dbReference>
<evidence type="ECO:0000256" key="3">
    <source>
        <dbReference type="ARBA" id="ARBA00022692"/>
    </source>
</evidence>
<comment type="similarity">
    <text evidence="9">Belongs to the auxin efflux carrier (TC 2.A.69.2) family.</text>
</comment>
<evidence type="ECO:0000256" key="5">
    <source>
        <dbReference type="ARBA" id="ARBA00022989"/>
    </source>
</evidence>
<keyword evidence="4" id="KW-0256">Endoplasmic reticulum</keyword>
<feature type="region of interest" description="Disordered" evidence="10">
    <location>
        <begin position="181"/>
        <end position="207"/>
    </location>
</feature>
<evidence type="ECO:0000256" key="4">
    <source>
        <dbReference type="ARBA" id="ARBA00022824"/>
    </source>
</evidence>
<feature type="transmembrane region" description="Helical" evidence="11">
    <location>
        <begin position="106"/>
        <end position="127"/>
    </location>
</feature>
<evidence type="ECO:0000256" key="9">
    <source>
        <dbReference type="ARBA" id="ARBA00025752"/>
    </source>
</evidence>
<feature type="transmembrane region" description="Helical" evidence="11">
    <location>
        <begin position="147"/>
        <end position="168"/>
    </location>
</feature>
<dbReference type="GO" id="GO:0009734">
    <property type="term" value="P:auxin-activated signaling pathway"/>
    <property type="evidence" value="ECO:0007669"/>
    <property type="project" value="UniProtKB-KW"/>
</dbReference>
<organism evidence="12">
    <name type="scientific">Sesamum latifolium</name>
    <dbReference type="NCBI Taxonomy" id="2727402"/>
    <lineage>
        <taxon>Eukaryota</taxon>
        <taxon>Viridiplantae</taxon>
        <taxon>Streptophyta</taxon>
        <taxon>Embryophyta</taxon>
        <taxon>Tracheophyta</taxon>
        <taxon>Spermatophyta</taxon>
        <taxon>Magnoliopsida</taxon>
        <taxon>eudicotyledons</taxon>
        <taxon>Gunneridae</taxon>
        <taxon>Pentapetalae</taxon>
        <taxon>asterids</taxon>
        <taxon>lamiids</taxon>
        <taxon>Lamiales</taxon>
        <taxon>Pedaliaceae</taxon>
        <taxon>Sesamum</taxon>
    </lineage>
</organism>
<comment type="caution">
    <text evidence="12">The sequence shown here is derived from an EMBL/GenBank/DDBJ whole genome shotgun (WGS) entry which is preliminary data.</text>
</comment>
<sequence length="407" mass="43506">MALSDLFIASSIPVLKVLLVTGLGSYLALDRVGIVGEDARKHLNNIIFFVFNPALVSSNLAKEITYEGMAKMWFMPVSILITFIIGSVLGLGIVRITKAPPHLRGLVIGCCAAGNLGNMLFIIIPAVCKEKAAPFGDADVCRENGMAYASLSLAIGAIYLWAYVYNIVRVSSSTFSKEVEASDSPVSRSSRESSLSPSGGSWTEPLLSPSNLPLDRFENKPPVSVAAKIKQQLEILVEKMNLKRLFAPSTTAAIAGFVVGLVPQIRKLLIGDAAPLRVIQDTALLLGDGAIPAVTLIMGGNLIKGLKGSGIRKSVIFGVLAVRYVALPLTGIAVVKGALRFGLIHNDPLYLFVLLLQFALPPAMNIGTITQLFGVGESECSVIMLWCYTLASVSLTLWSTVFLWLVS</sequence>
<dbReference type="GO" id="GO:0005789">
    <property type="term" value="C:endoplasmic reticulum membrane"/>
    <property type="evidence" value="ECO:0007669"/>
    <property type="project" value="UniProtKB-SubCell"/>
</dbReference>
<keyword evidence="6 11" id="KW-0472">Membrane</keyword>
<comment type="function">
    <text evidence="8">Involved in cellular auxin homeostasis by regulating auxin metabolism. Regulates intracellular auxin accumulation at the endoplasmic reticulum and thus auxin availability for nuclear auxin signaling.</text>
</comment>
<feature type="transmembrane region" description="Helical" evidence="11">
    <location>
        <begin position="73"/>
        <end position="94"/>
    </location>
</feature>
<dbReference type="AlphaFoldDB" id="A0AAW2WHG9"/>
<dbReference type="InterPro" id="IPR004776">
    <property type="entry name" value="Mem_transp_PIN-like"/>
</dbReference>
<dbReference type="PANTHER" id="PTHR31651">
    <property type="match status" value="1"/>
</dbReference>
<keyword evidence="7" id="KW-0927">Auxin signaling pathway</keyword>
<keyword evidence="5 11" id="KW-1133">Transmembrane helix</keyword>
<gene>
    <name evidence="12" type="ORF">Slati_2536400</name>
</gene>
<evidence type="ECO:0000256" key="8">
    <source>
        <dbReference type="ARBA" id="ARBA00025100"/>
    </source>
</evidence>
<keyword evidence="3 11" id="KW-0812">Transmembrane</keyword>
<comment type="subcellular location">
    <subcellularLocation>
        <location evidence="1">Endoplasmic reticulum membrane</location>
        <topology evidence="1">Multi-pass membrane protein</topology>
    </subcellularLocation>
</comment>
<feature type="transmembrane region" description="Helical" evidence="11">
    <location>
        <begin position="349"/>
        <end position="373"/>
    </location>
</feature>
<feature type="transmembrane region" description="Helical" evidence="11">
    <location>
        <begin position="283"/>
        <end position="303"/>
    </location>
</feature>
<feature type="transmembrane region" description="Helical" evidence="11">
    <location>
        <begin position="6"/>
        <end position="29"/>
    </location>
</feature>
<proteinExistence type="inferred from homology"/>
<evidence type="ECO:0000256" key="6">
    <source>
        <dbReference type="ARBA" id="ARBA00023136"/>
    </source>
</evidence>
<dbReference type="EMBL" id="JACGWN010000008">
    <property type="protein sequence ID" value="KAL0440534.1"/>
    <property type="molecule type" value="Genomic_DNA"/>
</dbReference>
<evidence type="ECO:0000256" key="10">
    <source>
        <dbReference type="SAM" id="MobiDB-lite"/>
    </source>
</evidence>
<dbReference type="PANTHER" id="PTHR31651:SF33">
    <property type="entry name" value="PROTEIN PIN-LIKES 1"/>
    <property type="match status" value="1"/>
</dbReference>
<reference evidence="12" key="1">
    <citation type="submission" date="2020-06" db="EMBL/GenBank/DDBJ databases">
        <authorList>
            <person name="Li T."/>
            <person name="Hu X."/>
            <person name="Zhang T."/>
            <person name="Song X."/>
            <person name="Zhang H."/>
            <person name="Dai N."/>
            <person name="Sheng W."/>
            <person name="Hou X."/>
            <person name="Wei L."/>
        </authorList>
    </citation>
    <scope>NUCLEOTIDE SEQUENCE</scope>
    <source>
        <strain evidence="12">KEN1</strain>
        <tissue evidence="12">Leaf</tissue>
    </source>
</reference>
<feature type="transmembrane region" description="Helical" evidence="11">
    <location>
        <begin position="385"/>
        <end position="406"/>
    </location>
</feature>
<name>A0AAW2WHG9_9LAMI</name>
<dbReference type="GO" id="GO:0080162">
    <property type="term" value="P:endoplasmic reticulum to cytosol auxin transport"/>
    <property type="evidence" value="ECO:0007669"/>
    <property type="project" value="InterPro"/>
</dbReference>
<evidence type="ECO:0000256" key="7">
    <source>
        <dbReference type="ARBA" id="ARBA00023294"/>
    </source>
</evidence>
<feature type="transmembrane region" description="Helical" evidence="11">
    <location>
        <begin position="245"/>
        <end position="263"/>
    </location>
</feature>
<evidence type="ECO:0000256" key="2">
    <source>
        <dbReference type="ARBA" id="ARBA00022448"/>
    </source>
</evidence>